<evidence type="ECO:0000313" key="11">
    <source>
        <dbReference type="EMBL" id="VFA84006.1"/>
    </source>
</evidence>
<evidence type="ECO:0000256" key="3">
    <source>
        <dbReference type="ARBA" id="ARBA00023125"/>
    </source>
</evidence>
<protein>
    <submittedName>
        <fullName evidence="11">Response regulator protein vraR</fullName>
    </submittedName>
</protein>
<sequence length="577" mass="61582">MRRAWIADWAVAAGVAAVLLVAGATADPVAGVLDPLGYALLAASGLALGARRTVPIPVLIGTGLCALGYQAAGFDVPAVAFLVAVYAAVRAGHRVVTVIASVALLAALPLAALTTLHDTGAAFAQARGALEIAWLIAAGAAGEALRQAERRAEEAERTREELARRRADEERLHIARELHDSLTHQISVIKVQSEAAVHVARKRGEEVPAALLAIRDAGREAARELRATLEALRDDGERPPHGLADVPGPGRDTDRPRRGGQRARRRRTHRVPRRPGSADQHHPARRGPLRRGVDRAPPRLSGGAGGGRRLRHPRRRARTGGGPARHAGTGHRARWAAPGGAARPGWLLCPCRAARGGCPVIRVLLVDDQPLIRSGFRALLELEDDIEVVAEAGDGAEGIALAARHLPDIALIDIRMPVLDGIETTRRIAADPALAGVHVVVLTNYGMDEYVFHALRAGAAGFLVKDIRPEDFLHAVRVAARGDALLAPSITRRLIDRFVTEPLAADVETAGLTTREREAVVLAARGLSNDEIAERMVISPLTAKTHINRAMTKLHARDRAQLVIRAYESGLVAPRCR</sequence>
<reference evidence="11" key="1">
    <citation type="submission" date="2019-02" db="EMBL/GenBank/DDBJ databases">
        <authorList>
            <consortium name="Pathogen Informatics"/>
        </authorList>
    </citation>
    <scope>NUCLEOTIDE SEQUENCE</scope>
    <source>
        <strain evidence="11">3012STDY6733949</strain>
    </source>
</reference>
<dbReference type="GO" id="GO:0000155">
    <property type="term" value="F:phosphorelay sensor kinase activity"/>
    <property type="evidence" value="ECO:0007669"/>
    <property type="project" value="InterPro"/>
</dbReference>
<dbReference type="SUPFAM" id="SSF52172">
    <property type="entry name" value="CheY-like"/>
    <property type="match status" value="1"/>
</dbReference>
<dbReference type="InterPro" id="IPR039420">
    <property type="entry name" value="WalR-like"/>
</dbReference>
<keyword evidence="6" id="KW-0175">Coiled coil</keyword>
<feature type="transmembrane region" description="Helical" evidence="8">
    <location>
        <begin position="66"/>
        <end position="89"/>
    </location>
</feature>
<keyword evidence="4" id="KW-0804">Transcription</keyword>
<dbReference type="InterPro" id="IPR011712">
    <property type="entry name" value="Sig_transdc_His_kin_sub3_dim/P"/>
</dbReference>
<dbReference type="PANTHER" id="PTHR43214:SF24">
    <property type="entry name" value="TRANSCRIPTIONAL REGULATORY PROTEIN NARL-RELATED"/>
    <property type="match status" value="1"/>
</dbReference>
<feature type="domain" description="HTH luxR-type" evidence="9">
    <location>
        <begin position="505"/>
        <end position="570"/>
    </location>
</feature>
<dbReference type="CDD" id="cd06170">
    <property type="entry name" value="LuxR_C_like"/>
    <property type="match status" value="1"/>
</dbReference>
<evidence type="ECO:0000259" key="9">
    <source>
        <dbReference type="PROSITE" id="PS50043"/>
    </source>
</evidence>
<dbReference type="AlphaFoldDB" id="A0A449GDX2"/>
<evidence type="ECO:0000259" key="10">
    <source>
        <dbReference type="PROSITE" id="PS50110"/>
    </source>
</evidence>
<dbReference type="GO" id="GO:0003677">
    <property type="term" value="F:DNA binding"/>
    <property type="evidence" value="ECO:0007669"/>
    <property type="project" value="UniProtKB-KW"/>
</dbReference>
<dbReference type="InterPro" id="IPR058245">
    <property type="entry name" value="NreC/VraR/RcsB-like_REC"/>
</dbReference>
<dbReference type="Gene3D" id="3.40.50.2300">
    <property type="match status" value="1"/>
</dbReference>
<organism evidence="11">
    <name type="scientific">Nocardia farcinica</name>
    <dbReference type="NCBI Taxonomy" id="37329"/>
    <lineage>
        <taxon>Bacteria</taxon>
        <taxon>Bacillati</taxon>
        <taxon>Actinomycetota</taxon>
        <taxon>Actinomycetes</taxon>
        <taxon>Mycobacteriales</taxon>
        <taxon>Nocardiaceae</taxon>
        <taxon>Nocardia</taxon>
    </lineage>
</organism>
<dbReference type="InterPro" id="IPR011006">
    <property type="entry name" value="CheY-like_superfamily"/>
</dbReference>
<feature type="transmembrane region" description="Helical" evidence="8">
    <location>
        <begin position="95"/>
        <end position="116"/>
    </location>
</feature>
<keyword evidence="3" id="KW-0238">DNA-binding</keyword>
<dbReference type="EMBL" id="CAACYE010000005">
    <property type="protein sequence ID" value="VFA84006.1"/>
    <property type="molecule type" value="Genomic_DNA"/>
</dbReference>
<dbReference type="Pfam" id="PF00072">
    <property type="entry name" value="Response_reg"/>
    <property type="match status" value="1"/>
</dbReference>
<gene>
    <name evidence="11" type="primary">vraR_2</name>
    <name evidence="11" type="ORF">NCTC1935_01835</name>
</gene>
<feature type="compositionally biased region" description="Basic residues" evidence="7">
    <location>
        <begin position="258"/>
        <end position="273"/>
    </location>
</feature>
<evidence type="ECO:0000256" key="5">
    <source>
        <dbReference type="PROSITE-ProRule" id="PRU00169"/>
    </source>
</evidence>
<feature type="domain" description="Response regulatory" evidence="10">
    <location>
        <begin position="362"/>
        <end position="480"/>
    </location>
</feature>
<dbReference type="SMART" id="SM00448">
    <property type="entry name" value="REC"/>
    <property type="match status" value="1"/>
</dbReference>
<feature type="compositionally biased region" description="Basic residues" evidence="7">
    <location>
        <begin position="308"/>
        <end position="318"/>
    </location>
</feature>
<accession>A0A449GDX2</accession>
<feature type="region of interest" description="Disordered" evidence="7">
    <location>
        <begin position="230"/>
        <end position="336"/>
    </location>
</feature>
<feature type="modified residue" description="4-aspartylphosphate" evidence="5">
    <location>
        <position position="413"/>
    </location>
</feature>
<dbReference type="SMART" id="SM00421">
    <property type="entry name" value="HTH_LUXR"/>
    <property type="match status" value="1"/>
</dbReference>
<dbReference type="PROSITE" id="PS50043">
    <property type="entry name" value="HTH_LUXR_2"/>
    <property type="match status" value="1"/>
</dbReference>
<dbReference type="Pfam" id="PF07730">
    <property type="entry name" value="HisKA_3"/>
    <property type="match status" value="1"/>
</dbReference>
<dbReference type="GO" id="GO:0016020">
    <property type="term" value="C:membrane"/>
    <property type="evidence" value="ECO:0007669"/>
    <property type="project" value="InterPro"/>
</dbReference>
<dbReference type="Gene3D" id="1.20.5.1930">
    <property type="match status" value="1"/>
</dbReference>
<dbReference type="InterPro" id="IPR016032">
    <property type="entry name" value="Sig_transdc_resp-reg_C-effctor"/>
</dbReference>
<evidence type="ECO:0000256" key="4">
    <source>
        <dbReference type="ARBA" id="ARBA00023163"/>
    </source>
</evidence>
<keyword evidence="1 5" id="KW-0597">Phosphoprotein</keyword>
<evidence type="ECO:0000256" key="6">
    <source>
        <dbReference type="SAM" id="Coils"/>
    </source>
</evidence>
<dbReference type="PROSITE" id="PS50110">
    <property type="entry name" value="RESPONSE_REGULATORY"/>
    <property type="match status" value="1"/>
</dbReference>
<keyword evidence="2" id="KW-0805">Transcription regulation</keyword>
<evidence type="ECO:0000256" key="1">
    <source>
        <dbReference type="ARBA" id="ARBA00022553"/>
    </source>
</evidence>
<dbReference type="PRINTS" id="PR00038">
    <property type="entry name" value="HTHLUXR"/>
</dbReference>
<keyword evidence="8" id="KW-0812">Transmembrane</keyword>
<evidence type="ECO:0000256" key="7">
    <source>
        <dbReference type="SAM" id="MobiDB-lite"/>
    </source>
</evidence>
<dbReference type="InterPro" id="IPR001789">
    <property type="entry name" value="Sig_transdc_resp-reg_receiver"/>
</dbReference>
<dbReference type="GO" id="GO:0046983">
    <property type="term" value="F:protein dimerization activity"/>
    <property type="evidence" value="ECO:0007669"/>
    <property type="project" value="InterPro"/>
</dbReference>
<dbReference type="SUPFAM" id="SSF46894">
    <property type="entry name" value="C-terminal effector domain of the bipartite response regulators"/>
    <property type="match status" value="1"/>
</dbReference>
<keyword evidence="8" id="KW-0472">Membrane</keyword>
<evidence type="ECO:0000256" key="8">
    <source>
        <dbReference type="SAM" id="Phobius"/>
    </source>
</evidence>
<name>A0A449GDX2_NOCFR</name>
<proteinExistence type="predicted"/>
<dbReference type="InterPro" id="IPR000792">
    <property type="entry name" value="Tscrpt_reg_LuxR_C"/>
</dbReference>
<keyword evidence="8" id="KW-1133">Transmembrane helix</keyword>
<dbReference type="GO" id="GO:0006355">
    <property type="term" value="P:regulation of DNA-templated transcription"/>
    <property type="evidence" value="ECO:0007669"/>
    <property type="project" value="InterPro"/>
</dbReference>
<dbReference type="Pfam" id="PF00196">
    <property type="entry name" value="GerE"/>
    <property type="match status" value="1"/>
</dbReference>
<evidence type="ECO:0000256" key="2">
    <source>
        <dbReference type="ARBA" id="ARBA00023015"/>
    </source>
</evidence>
<dbReference type="CDD" id="cd17535">
    <property type="entry name" value="REC_NarL-like"/>
    <property type="match status" value="1"/>
</dbReference>
<feature type="coiled-coil region" evidence="6">
    <location>
        <begin position="138"/>
        <end position="172"/>
    </location>
</feature>
<feature type="compositionally biased region" description="Basic and acidic residues" evidence="7">
    <location>
        <begin position="230"/>
        <end position="240"/>
    </location>
</feature>
<dbReference type="PANTHER" id="PTHR43214">
    <property type="entry name" value="TWO-COMPONENT RESPONSE REGULATOR"/>
    <property type="match status" value="1"/>
</dbReference>